<dbReference type="SUPFAM" id="SSF53474">
    <property type="entry name" value="alpha/beta-Hydrolases"/>
    <property type="match status" value="1"/>
</dbReference>
<dbReference type="Pfam" id="PF00135">
    <property type="entry name" value="COesterase"/>
    <property type="match status" value="1"/>
</dbReference>
<protein>
    <recommendedName>
        <fullName evidence="3">Carboxylic ester hydrolase</fullName>
        <ecNumber evidence="3">3.1.1.-</ecNumber>
    </recommendedName>
</protein>
<evidence type="ECO:0000256" key="1">
    <source>
        <dbReference type="ARBA" id="ARBA00005964"/>
    </source>
</evidence>
<dbReference type="EMBL" id="JAZGQO010000014">
    <property type="protein sequence ID" value="KAK6171282.1"/>
    <property type="molecule type" value="Genomic_DNA"/>
</dbReference>
<feature type="signal peptide" evidence="3">
    <location>
        <begin position="1"/>
        <end position="22"/>
    </location>
</feature>
<dbReference type="PANTHER" id="PTHR43903">
    <property type="entry name" value="NEUROLIGIN"/>
    <property type="match status" value="1"/>
</dbReference>
<keyword evidence="6" id="KW-1185">Reference proteome</keyword>
<dbReference type="InterPro" id="IPR029058">
    <property type="entry name" value="AB_hydrolase_fold"/>
</dbReference>
<keyword evidence="2 3" id="KW-0378">Hydrolase</keyword>
<dbReference type="GO" id="GO:0016787">
    <property type="term" value="F:hydrolase activity"/>
    <property type="evidence" value="ECO:0007669"/>
    <property type="project" value="UniProtKB-KW"/>
</dbReference>
<comment type="similarity">
    <text evidence="1 3">Belongs to the type-B carboxylesterase/lipase family.</text>
</comment>
<gene>
    <name evidence="5" type="ORF">SNE40_019505</name>
</gene>
<dbReference type="InterPro" id="IPR051093">
    <property type="entry name" value="Neuroligin/BSAL"/>
</dbReference>
<feature type="chain" id="PRO_5042665178" description="Carboxylic ester hydrolase" evidence="3">
    <location>
        <begin position="23"/>
        <end position="609"/>
    </location>
</feature>
<dbReference type="PROSITE" id="PS00122">
    <property type="entry name" value="CARBOXYLESTERASE_B_1"/>
    <property type="match status" value="1"/>
</dbReference>
<name>A0AAN8P611_PATCE</name>
<dbReference type="InterPro" id="IPR002018">
    <property type="entry name" value="CarbesteraseB"/>
</dbReference>
<dbReference type="Proteomes" id="UP001347796">
    <property type="component" value="Unassembled WGS sequence"/>
</dbReference>
<comment type="caution">
    <text evidence="5">The sequence shown here is derived from an EMBL/GenBank/DDBJ whole genome shotgun (WGS) entry which is preliminary data.</text>
</comment>
<reference evidence="5 6" key="1">
    <citation type="submission" date="2024-01" db="EMBL/GenBank/DDBJ databases">
        <title>The genome of the rayed Mediterranean limpet Patella caerulea (Linnaeus, 1758).</title>
        <authorList>
            <person name="Anh-Thu Weber A."/>
            <person name="Halstead-Nussloch G."/>
        </authorList>
    </citation>
    <scope>NUCLEOTIDE SEQUENCE [LARGE SCALE GENOMIC DNA]</scope>
    <source>
        <strain evidence="5">AATW-2023a</strain>
        <tissue evidence="5">Whole specimen</tissue>
    </source>
</reference>
<dbReference type="EC" id="3.1.1.-" evidence="3"/>
<accession>A0AAN8P611</accession>
<evidence type="ECO:0000259" key="4">
    <source>
        <dbReference type="Pfam" id="PF00135"/>
    </source>
</evidence>
<evidence type="ECO:0000256" key="3">
    <source>
        <dbReference type="RuleBase" id="RU361235"/>
    </source>
</evidence>
<proteinExistence type="inferred from homology"/>
<feature type="domain" description="Carboxylesterase type B" evidence="4">
    <location>
        <begin position="24"/>
        <end position="562"/>
    </location>
</feature>
<organism evidence="5 6">
    <name type="scientific">Patella caerulea</name>
    <name type="common">Rayed Mediterranean limpet</name>
    <dbReference type="NCBI Taxonomy" id="87958"/>
    <lineage>
        <taxon>Eukaryota</taxon>
        <taxon>Metazoa</taxon>
        <taxon>Spiralia</taxon>
        <taxon>Lophotrochozoa</taxon>
        <taxon>Mollusca</taxon>
        <taxon>Gastropoda</taxon>
        <taxon>Patellogastropoda</taxon>
        <taxon>Patelloidea</taxon>
        <taxon>Patellidae</taxon>
        <taxon>Patella</taxon>
    </lineage>
</organism>
<dbReference type="AlphaFoldDB" id="A0AAN8P611"/>
<keyword evidence="3" id="KW-0732">Signal</keyword>
<evidence type="ECO:0000313" key="6">
    <source>
        <dbReference type="Proteomes" id="UP001347796"/>
    </source>
</evidence>
<evidence type="ECO:0000256" key="2">
    <source>
        <dbReference type="ARBA" id="ARBA00022801"/>
    </source>
</evidence>
<dbReference type="InterPro" id="IPR019826">
    <property type="entry name" value="Carboxylesterase_B_AS"/>
</dbReference>
<dbReference type="Gene3D" id="3.40.50.1820">
    <property type="entry name" value="alpha/beta hydrolase"/>
    <property type="match status" value="1"/>
</dbReference>
<evidence type="ECO:0000313" key="5">
    <source>
        <dbReference type="EMBL" id="KAK6171282.1"/>
    </source>
</evidence>
<sequence length="609" mass="67822">MDGLKFGWFLIFFLKTVYYTEATDRTINTKVGTIKGKISTVQLPDGTSKQTAEYLGIPYGAPPVGDLRFEKPVPAAKFNQTYDALNYGLPCPQYFKVDNMFGLTPPSLTSEDCLRLDIYSPQTSGSKTYPVMLFIYGGSFTKGQSSTYNGQNLAAYGKVVMVTINYRVGPFGFLSTGDDQALGNYGLWDQHLAIKWVKKNIDSFGGDASRITIFGQSAGGASVAFQTLFSGNKGMFQRAITESGPANAKWATTDEVTAFFNAKKLALKFNCTLPQKQASSEIVRCLKSVKNFSLLAMYASGDNGFSWGPMIENDFITSQEIITIGQKPPSSKAFFQNFDMIIGTNGYEGHFIMSGLYQAALAHLKTVPIGMLRTVMRGILETSIKRQSPNTKSLQAMVDAAMFVYSNAENPNDRNFNLKQINDFVTDNVFFMAAVQDVVSHAYMNNRTNTYQYEFNHAYPVLPPGNEWLQGATHGGELPFVFGFPSTLPGYSLELVKMTWPFSKIVMDYWTNFAKTGNPNKPRNVVTEWKAYNSMDEDYLYFPMTGTTEAGRYLNARRRDFWLNYLPQIVRRGAESGTQNVPCVPTSSSNLNIFSSLLYSVLATLHLLM</sequence>